<feature type="chain" id="PRO_5025645054" evidence="2">
    <location>
        <begin position="23"/>
        <end position="62"/>
    </location>
</feature>
<gene>
    <name evidence="3" type="ORF">GHN86_22590</name>
</gene>
<evidence type="ECO:0000313" key="3">
    <source>
        <dbReference type="EMBL" id="MQT82827.1"/>
    </source>
</evidence>
<reference evidence="3" key="1">
    <citation type="submission" date="2019-10" db="EMBL/GenBank/DDBJ databases">
        <title>Evaluation of single-gene subtyping targets for Pseudomonas.</title>
        <authorList>
            <person name="Reichler S.J."/>
            <person name="Orsi R.H."/>
            <person name="Wiedmann M."/>
            <person name="Martin N.H."/>
            <person name="Murphy S.I."/>
        </authorList>
    </citation>
    <scope>NUCLEOTIDE SEQUENCE</scope>
    <source>
        <strain evidence="3">FSL R10-2339</strain>
    </source>
</reference>
<organism evidence="3">
    <name type="scientific">Pseudomonas helleri</name>
    <dbReference type="NCBI Taxonomy" id="1608996"/>
    <lineage>
        <taxon>Bacteria</taxon>
        <taxon>Pseudomonadati</taxon>
        <taxon>Pseudomonadota</taxon>
        <taxon>Gammaproteobacteria</taxon>
        <taxon>Pseudomonadales</taxon>
        <taxon>Pseudomonadaceae</taxon>
        <taxon>Pseudomonas</taxon>
    </lineage>
</organism>
<feature type="compositionally biased region" description="Gly residues" evidence="1">
    <location>
        <begin position="44"/>
        <end position="62"/>
    </location>
</feature>
<feature type="non-terminal residue" evidence="3">
    <location>
        <position position="62"/>
    </location>
</feature>
<evidence type="ECO:0000256" key="1">
    <source>
        <dbReference type="SAM" id="MobiDB-lite"/>
    </source>
</evidence>
<dbReference type="AlphaFoldDB" id="A0A6A7Z4S7"/>
<feature type="signal peptide" evidence="2">
    <location>
        <begin position="1"/>
        <end position="22"/>
    </location>
</feature>
<sequence>MNAQLWLKTSTALLLVMTVSLAGCSSGGGGSKSHVSESTPEAGTDGGTGGTDAGAGGGDGTG</sequence>
<keyword evidence="2" id="KW-0732">Signal</keyword>
<proteinExistence type="predicted"/>
<name>A0A6A7Z4S7_9PSED</name>
<protein>
    <submittedName>
        <fullName evidence="3">Uncharacterized protein</fullName>
    </submittedName>
</protein>
<comment type="caution">
    <text evidence="3">The sequence shown here is derived from an EMBL/GenBank/DDBJ whole genome shotgun (WGS) entry which is preliminary data.</text>
</comment>
<accession>A0A6A7Z4S7</accession>
<feature type="region of interest" description="Disordered" evidence="1">
    <location>
        <begin position="24"/>
        <end position="62"/>
    </location>
</feature>
<evidence type="ECO:0000256" key="2">
    <source>
        <dbReference type="SAM" id="SignalP"/>
    </source>
</evidence>
<dbReference type="EMBL" id="WIWC01000070">
    <property type="protein sequence ID" value="MQT82827.1"/>
    <property type="molecule type" value="Genomic_DNA"/>
</dbReference>